<organism evidence="3 4">
    <name type="scientific">Ceratopteris richardii</name>
    <name type="common">Triangle waterfern</name>
    <dbReference type="NCBI Taxonomy" id="49495"/>
    <lineage>
        <taxon>Eukaryota</taxon>
        <taxon>Viridiplantae</taxon>
        <taxon>Streptophyta</taxon>
        <taxon>Embryophyta</taxon>
        <taxon>Tracheophyta</taxon>
        <taxon>Polypodiopsida</taxon>
        <taxon>Polypodiidae</taxon>
        <taxon>Polypodiales</taxon>
        <taxon>Pteridineae</taxon>
        <taxon>Pteridaceae</taxon>
        <taxon>Parkerioideae</taxon>
        <taxon>Ceratopteris</taxon>
    </lineage>
</organism>
<evidence type="ECO:0000313" key="3">
    <source>
        <dbReference type="EMBL" id="KAH7278329.1"/>
    </source>
</evidence>
<feature type="region of interest" description="Disordered" evidence="1">
    <location>
        <begin position="243"/>
        <end position="265"/>
    </location>
</feature>
<feature type="domain" description="C2 NT-type" evidence="2">
    <location>
        <begin position="9"/>
        <end position="168"/>
    </location>
</feature>
<dbReference type="AlphaFoldDB" id="A0A8T2Q3U9"/>
<name>A0A8T2Q3U9_CERRI</name>
<dbReference type="Pfam" id="PF10358">
    <property type="entry name" value="NT-C2"/>
    <property type="match status" value="1"/>
</dbReference>
<evidence type="ECO:0000259" key="2">
    <source>
        <dbReference type="PROSITE" id="PS51840"/>
    </source>
</evidence>
<dbReference type="OrthoDB" id="1916564at2759"/>
<evidence type="ECO:0000256" key="1">
    <source>
        <dbReference type="SAM" id="MobiDB-lite"/>
    </source>
</evidence>
<feature type="compositionally biased region" description="Polar residues" evidence="1">
    <location>
        <begin position="640"/>
        <end position="653"/>
    </location>
</feature>
<accession>A0A8T2Q3U9</accession>
<proteinExistence type="predicted"/>
<dbReference type="Proteomes" id="UP000825935">
    <property type="component" value="Chromosome 38"/>
</dbReference>
<reference evidence="3" key="1">
    <citation type="submission" date="2021-08" db="EMBL/GenBank/DDBJ databases">
        <title>WGS assembly of Ceratopteris richardii.</title>
        <authorList>
            <person name="Marchant D.B."/>
            <person name="Chen G."/>
            <person name="Jenkins J."/>
            <person name="Shu S."/>
            <person name="Leebens-Mack J."/>
            <person name="Grimwood J."/>
            <person name="Schmutz J."/>
            <person name="Soltis P."/>
            <person name="Soltis D."/>
            <person name="Chen Z.-H."/>
        </authorList>
    </citation>
    <scope>NUCLEOTIDE SEQUENCE</scope>
    <source>
        <strain evidence="3">Whitten #5841</strain>
        <tissue evidence="3">Leaf</tissue>
    </source>
</reference>
<feature type="compositionally biased region" description="Basic and acidic residues" evidence="1">
    <location>
        <begin position="243"/>
        <end position="263"/>
    </location>
</feature>
<evidence type="ECO:0000313" key="4">
    <source>
        <dbReference type="Proteomes" id="UP000825935"/>
    </source>
</evidence>
<comment type="caution">
    <text evidence="3">The sequence shown here is derived from an EMBL/GenBank/DDBJ whole genome shotgun (WGS) entry which is preliminary data.</text>
</comment>
<protein>
    <recommendedName>
        <fullName evidence="2">C2 NT-type domain-containing protein</fullName>
    </recommendedName>
</protein>
<gene>
    <name evidence="3" type="ORF">KP509_38G036200</name>
</gene>
<keyword evidence="4" id="KW-1185">Reference proteome</keyword>
<sequence length="750" mass="85583">MMTKLTRWLQRPPALTRKFGINLRVQSLEDISDIKVIQDVMMMVKIEWCRPKRIFANPFRGSQTSAWTSRKGVEQGSTIYWQEEFKHLCVFTDVDNHTSFSPLHVDFTIYQVAAKASPIELGAASMNLAELAGSQTVEKEQMRRLDVSSLVGQPKHVGILVVYVSFYEDSPVETPRSDCSWVSTLSCLSNAFLSNHQANQICQQQHTHMQKEVPLSEKAESGELHNLMYSCNVSRAKDMTARFEEDTSDKESVAGSEEIKGTDAENQLLHSYSPLSGMNQVMTEGMLSTFTDVKRNLPLTSSMTSSSNYDDKVSNIVPDQGAHMRRLLSWRRRRKYRVVQECREPLLRKAQNGTGGDDIDRDRNLSFMYPLSQGSNHALFSSEDISEFLSDGDVQFSIGYWERKELVNRIGHTKLLTEVFFASIDQRSERAGGESACTALVVVIADWLHRNPDRMPIRAEFDTLIRQGSAEWRKLCDNEFHRKEFPDYHFDLETVLQAKIRPLGIVKGGTYVGFFKPEMENHMFDVLQGAALFDDVWEASIVEGSALLKTLETVEPAIYIVSWNDHFFVLKVDRESYSIIDTLGERLYEGCKQAYMLRFNKETVLTHQIDSDKQFDGKKDNQCSLLPLYSSPKCCFSSHISNTSSTQEPQKTPDSSHSHPHLQDERVQVDGSPIQDADNFEISYSGRDACKEFIKSFYAAIALKQLYKDIQNRRLGTNPVHRRLQIEFHHTCRLSNLESEQEISSIVQNT</sequence>
<feature type="region of interest" description="Disordered" evidence="1">
    <location>
        <begin position="640"/>
        <end position="670"/>
    </location>
</feature>
<dbReference type="PANTHER" id="PTHR31182">
    <property type="entry name" value="C2 NT-TYPE DOMAIN-CONTAINING PROTEIN"/>
    <property type="match status" value="1"/>
</dbReference>
<feature type="compositionally biased region" description="Basic and acidic residues" evidence="1">
    <location>
        <begin position="654"/>
        <end position="668"/>
    </location>
</feature>
<dbReference type="EMBL" id="CM035443">
    <property type="protein sequence ID" value="KAH7278329.1"/>
    <property type="molecule type" value="Genomic_DNA"/>
</dbReference>
<dbReference type="InterPro" id="IPR019448">
    <property type="entry name" value="NT-C2"/>
</dbReference>
<dbReference type="PROSITE" id="PS51840">
    <property type="entry name" value="C2_NT"/>
    <property type="match status" value="1"/>
</dbReference>
<dbReference type="PANTHER" id="PTHR31182:SF21">
    <property type="entry name" value="C2 NT-TYPE DOMAIN-CONTAINING PROTEIN"/>
    <property type="match status" value="1"/>
</dbReference>